<keyword evidence="3 4" id="KW-0413">Isomerase</keyword>
<feature type="binding site" evidence="4">
    <location>
        <position position="308"/>
    </location>
    <ligand>
        <name>substrate</name>
    </ligand>
</feature>
<dbReference type="InterPro" id="IPR011079">
    <property type="entry name" value="Ala_racemase_C"/>
</dbReference>
<evidence type="ECO:0000256" key="3">
    <source>
        <dbReference type="ARBA" id="ARBA00023235"/>
    </source>
</evidence>
<dbReference type="InterPro" id="IPR001608">
    <property type="entry name" value="Ala_racemase_N"/>
</dbReference>
<feature type="domain" description="Alanine racemase C-terminal" evidence="5">
    <location>
        <begin position="240"/>
        <end position="364"/>
    </location>
</feature>
<dbReference type="SMART" id="SM01005">
    <property type="entry name" value="Ala_racemase_C"/>
    <property type="match status" value="1"/>
</dbReference>
<dbReference type="SUPFAM" id="SSF50621">
    <property type="entry name" value="Alanine racemase C-terminal domain-like"/>
    <property type="match status" value="1"/>
</dbReference>
<dbReference type="RefSeq" id="WP_028493672.1">
    <property type="nucleotide sequence ID" value="NZ_CP046617.1"/>
</dbReference>
<feature type="modified residue" description="N6-(pyridoxal phosphate)lysine" evidence="4">
    <location>
        <position position="49"/>
    </location>
</feature>
<dbReference type="InterPro" id="IPR029066">
    <property type="entry name" value="PLP-binding_barrel"/>
</dbReference>
<feature type="active site" description="Proton acceptor; specific for L-alanine" evidence="4">
    <location>
        <position position="261"/>
    </location>
</feature>
<dbReference type="Pfam" id="PF01168">
    <property type="entry name" value="Ala_racemase_N"/>
    <property type="match status" value="1"/>
</dbReference>
<name>A0ABY7RM85_9DEIN</name>
<dbReference type="InterPro" id="IPR009006">
    <property type="entry name" value="Ala_racemase/Decarboxylase_C"/>
</dbReference>
<dbReference type="HAMAP" id="MF_01201">
    <property type="entry name" value="Ala_racemase"/>
    <property type="match status" value="1"/>
</dbReference>
<dbReference type="SUPFAM" id="SSF51419">
    <property type="entry name" value="PLP-binding barrel"/>
    <property type="match status" value="1"/>
</dbReference>
<dbReference type="PANTHER" id="PTHR30511">
    <property type="entry name" value="ALANINE RACEMASE"/>
    <property type="match status" value="1"/>
</dbReference>
<evidence type="ECO:0000259" key="5">
    <source>
        <dbReference type="SMART" id="SM01005"/>
    </source>
</evidence>
<sequence length="374" mass="40611">MGHATAHPGHGRSSYLEARAWIEVDLKALEANWLLLKAKARGEVIPVLKAEAYGHGALPLARFLFQKGARWVAVATVSEGRTLREGGVDGEILLLGSLHPLEAEEVLRLNLLPTLSTLEAAQALAGRARALGLTPRAHLKVDTGMNRVGFPWEKAKDALLAVEALGIRVEGVYTHLATAGEDEAFVEVQRSRFQRVREALGEGYFYHLENSYGLLLHGGENVRVGLALYGLIPGFSLKPILRLLARPTLVKQLGPGDRVGYGGEYVARGGEWLLTLPVGYADGLPRGAVRFVKGPEGDLYPVAGRISMDQTTVLSPGPLSLEAVLEVLSPDFGPTGLCAWAEARGTIPYEVAVHLSRRLPRVYRYGEEVWEVLN</sequence>
<feature type="binding site" evidence="4">
    <location>
        <position position="147"/>
    </location>
    <ligand>
        <name>substrate</name>
    </ligand>
</feature>
<gene>
    <name evidence="6" type="primary">alr</name>
    <name evidence="6" type="ORF">GO600_00460</name>
</gene>
<dbReference type="PANTHER" id="PTHR30511:SF0">
    <property type="entry name" value="ALANINE RACEMASE, CATABOLIC-RELATED"/>
    <property type="match status" value="1"/>
</dbReference>
<evidence type="ECO:0000256" key="4">
    <source>
        <dbReference type="HAMAP-Rule" id="MF_01201"/>
    </source>
</evidence>
<dbReference type="PRINTS" id="PR00992">
    <property type="entry name" value="ALARACEMASE"/>
</dbReference>
<evidence type="ECO:0000313" key="6">
    <source>
        <dbReference type="EMBL" id="WCM38702.1"/>
    </source>
</evidence>
<protein>
    <recommendedName>
        <fullName evidence="4">Alanine racemase</fullName>
        <ecNumber evidence="4">5.1.1.1</ecNumber>
    </recommendedName>
</protein>
<comment type="catalytic activity">
    <reaction evidence="4">
        <text>L-alanine = D-alanine</text>
        <dbReference type="Rhea" id="RHEA:20249"/>
        <dbReference type="ChEBI" id="CHEBI:57416"/>
        <dbReference type="ChEBI" id="CHEBI:57972"/>
        <dbReference type="EC" id="5.1.1.1"/>
    </reaction>
</comment>
<dbReference type="GO" id="GO:0008784">
    <property type="term" value="F:alanine racemase activity"/>
    <property type="evidence" value="ECO:0007669"/>
    <property type="project" value="UniProtKB-EC"/>
</dbReference>
<comment type="similarity">
    <text evidence="4">Belongs to the alanine racemase family.</text>
</comment>
<organism evidence="6 7">
    <name type="scientific">Thermus antranikianii</name>
    <dbReference type="NCBI Taxonomy" id="88190"/>
    <lineage>
        <taxon>Bacteria</taxon>
        <taxon>Thermotogati</taxon>
        <taxon>Deinococcota</taxon>
        <taxon>Deinococci</taxon>
        <taxon>Thermales</taxon>
        <taxon>Thermaceae</taxon>
        <taxon>Thermus</taxon>
    </lineage>
</organism>
<proteinExistence type="inferred from homology"/>
<dbReference type="Pfam" id="PF00842">
    <property type="entry name" value="Ala_racemase_C"/>
    <property type="match status" value="1"/>
</dbReference>
<evidence type="ECO:0000256" key="2">
    <source>
        <dbReference type="ARBA" id="ARBA00022898"/>
    </source>
</evidence>
<dbReference type="EMBL" id="CP046617">
    <property type="protein sequence ID" value="WCM38702.1"/>
    <property type="molecule type" value="Genomic_DNA"/>
</dbReference>
<comment type="function">
    <text evidence="4">Catalyzes the interconversion of L-alanine and D-alanine. May also act on other amino acids.</text>
</comment>
<comment type="pathway">
    <text evidence="4">Amino-acid biosynthesis; D-alanine biosynthesis; D-alanine from L-alanine: step 1/1.</text>
</comment>
<dbReference type="Gene3D" id="3.20.20.10">
    <property type="entry name" value="Alanine racemase"/>
    <property type="match status" value="1"/>
</dbReference>
<dbReference type="Gene3D" id="2.40.37.10">
    <property type="entry name" value="Lyase, Ornithine Decarboxylase, Chain A, domain 1"/>
    <property type="match status" value="1"/>
</dbReference>
<dbReference type="CDD" id="cd00430">
    <property type="entry name" value="PLPDE_III_AR"/>
    <property type="match status" value="1"/>
</dbReference>
<dbReference type="EC" id="5.1.1.1" evidence="4"/>
<comment type="cofactor">
    <cofactor evidence="1 4">
        <name>pyridoxal 5'-phosphate</name>
        <dbReference type="ChEBI" id="CHEBI:597326"/>
    </cofactor>
</comment>
<reference evidence="6 7" key="1">
    <citation type="submission" date="2019-12" db="EMBL/GenBank/DDBJ databases">
        <authorList>
            <person name="An T."/>
        </authorList>
    </citation>
    <scope>NUCLEOTIDE SEQUENCE [LARGE SCALE GENOMIC DNA]</scope>
    <source>
        <strain evidence="6 7">JCM 19900</strain>
    </source>
</reference>
<evidence type="ECO:0000256" key="1">
    <source>
        <dbReference type="ARBA" id="ARBA00001933"/>
    </source>
</evidence>
<feature type="active site" description="Proton acceptor; specific for D-alanine" evidence="4">
    <location>
        <position position="49"/>
    </location>
</feature>
<dbReference type="Proteomes" id="UP001317488">
    <property type="component" value="Chromosome"/>
</dbReference>
<dbReference type="NCBIfam" id="TIGR00492">
    <property type="entry name" value="alr"/>
    <property type="match status" value="1"/>
</dbReference>
<evidence type="ECO:0000313" key="7">
    <source>
        <dbReference type="Proteomes" id="UP001317488"/>
    </source>
</evidence>
<keyword evidence="7" id="KW-1185">Reference proteome</keyword>
<keyword evidence="2 4" id="KW-0663">Pyridoxal phosphate</keyword>
<accession>A0ABY7RM85</accession>
<dbReference type="InterPro" id="IPR000821">
    <property type="entry name" value="Ala_racemase"/>
</dbReference>